<gene>
    <name evidence="2" type="ORF">JAO75_24645</name>
</gene>
<evidence type="ECO:0000313" key="3">
    <source>
        <dbReference type="Proteomes" id="UP000620670"/>
    </source>
</evidence>
<reference evidence="3" key="1">
    <citation type="submission" date="2020-12" db="EMBL/GenBank/DDBJ databases">
        <title>Hymenobacter sp.</title>
        <authorList>
            <person name="Kim M.K."/>
        </authorList>
    </citation>
    <scope>NUCLEOTIDE SEQUENCE [LARGE SCALE GENOMIC DNA]</scope>
    <source>
        <strain evidence="3">BT325</strain>
    </source>
</reference>
<dbReference type="InterPro" id="IPR013217">
    <property type="entry name" value="Methyltransf_12"/>
</dbReference>
<evidence type="ECO:0000259" key="1">
    <source>
        <dbReference type="Pfam" id="PF08242"/>
    </source>
</evidence>
<dbReference type="Pfam" id="PF08242">
    <property type="entry name" value="Methyltransf_12"/>
    <property type="match status" value="1"/>
</dbReference>
<name>A0ABS0Y8E3_9HYPH</name>
<dbReference type="SUPFAM" id="SSF53335">
    <property type="entry name" value="S-adenosyl-L-methionine-dependent methyltransferases"/>
    <property type="match status" value="1"/>
</dbReference>
<keyword evidence="3" id="KW-1185">Reference proteome</keyword>
<protein>
    <submittedName>
        <fullName evidence="2">Methyltransferase domain-containing protein</fullName>
    </submittedName>
</protein>
<accession>A0ABS0Y8E3</accession>
<dbReference type="Gene3D" id="3.40.50.150">
    <property type="entry name" value="Vaccinia Virus protein VP39"/>
    <property type="match status" value="1"/>
</dbReference>
<keyword evidence="2" id="KW-0808">Transferase</keyword>
<dbReference type="GO" id="GO:0008168">
    <property type="term" value="F:methyltransferase activity"/>
    <property type="evidence" value="ECO:0007669"/>
    <property type="project" value="UniProtKB-KW"/>
</dbReference>
<comment type="caution">
    <text evidence="2">The sequence shown here is derived from an EMBL/GenBank/DDBJ whole genome shotgun (WGS) entry which is preliminary data.</text>
</comment>
<keyword evidence="2" id="KW-0489">Methyltransferase</keyword>
<dbReference type="GO" id="GO:0032259">
    <property type="term" value="P:methylation"/>
    <property type="evidence" value="ECO:0007669"/>
    <property type="project" value="UniProtKB-KW"/>
</dbReference>
<dbReference type="EMBL" id="JAELXT010000062">
    <property type="protein sequence ID" value="MBJ6128576.1"/>
    <property type="molecule type" value="Genomic_DNA"/>
</dbReference>
<dbReference type="Proteomes" id="UP000620670">
    <property type="component" value="Unassembled WGS sequence"/>
</dbReference>
<dbReference type="CDD" id="cd02440">
    <property type="entry name" value="AdoMet_MTases"/>
    <property type="match status" value="1"/>
</dbReference>
<proteinExistence type="predicted"/>
<sequence length="692" mass="76957">MNDHYLLTDGVWLPRTSDQSAADFTYSDGDEVERRIYDAIAGVSDKSLFSRELASHINDWPSQYHLSCVRSNLLRPLEHALKGPILELGAGCGAVTRYLGELGSQVTAIEGSLVRAKIARERTSDLSNVAVVCDRIESFTTNSKFKVVTLIGVLEYARAFAPYKGFSERDLLSHALSHLDDDGFLILAIENQFGLKYLAGAKEDHVNVPYFGVNDSYDADTAVTFGKLELQHILSDAGLVHQRIFVPLPDYKLPITVLSPEGSVPGGSFDAEAQILQSVLADPQRPATPLFSLERALAVSYRNGLAQDHAGSFLIVASRMAEAIKPVSEPEKLAWHYSLTRDPAFMKQAVFVSEGDRLVVRRSRVSNTPVPDTPIENVAEDETYISGTNLWVELSRLVNRPDWDVNGLGAWAKPWIKLLAERAGFQEHSVLGVQEMVDGSLFDATPLNTAIDSNGRLQFFDQEWRIKSDIEIGFVLFRGLRDSLVRITSYAAPIAGTPCKVVELIQAILANNGISLTASDIHRYQQFESRVQRWVQGEPDAHPCEEGIHNLADWALTVRPTIDNFNEVLAERSRLTTEVNRLTTEVNRLVGERDELVGNVGSLSAANARLTQRIEKRDAELEHRASKIAHQAERIKRQKSELQAIHSSTSWKLLQIAKRVDERNPTASKATRWILQRTGSLLRKIGKPPGRT</sequence>
<evidence type="ECO:0000313" key="2">
    <source>
        <dbReference type="EMBL" id="MBJ6128576.1"/>
    </source>
</evidence>
<feature type="domain" description="Methyltransferase type 12" evidence="1">
    <location>
        <begin position="86"/>
        <end position="185"/>
    </location>
</feature>
<dbReference type="RefSeq" id="WP_199051846.1">
    <property type="nucleotide sequence ID" value="NZ_JAELXT010000062.1"/>
</dbReference>
<dbReference type="InterPro" id="IPR029063">
    <property type="entry name" value="SAM-dependent_MTases_sf"/>
</dbReference>
<organism evidence="2 3">
    <name type="scientific">Microvirga splendida</name>
    <dbReference type="NCBI Taxonomy" id="2795727"/>
    <lineage>
        <taxon>Bacteria</taxon>
        <taxon>Pseudomonadati</taxon>
        <taxon>Pseudomonadota</taxon>
        <taxon>Alphaproteobacteria</taxon>
        <taxon>Hyphomicrobiales</taxon>
        <taxon>Methylobacteriaceae</taxon>
        <taxon>Microvirga</taxon>
    </lineage>
</organism>